<evidence type="ECO:0000313" key="1">
    <source>
        <dbReference type="EMBL" id="GIF76734.1"/>
    </source>
</evidence>
<gene>
    <name evidence="1" type="ORF">Asi02nite_62520</name>
</gene>
<accession>A0ABQ4CZN3</accession>
<sequence>MTDLIHIRIDVSADADDDRLARMSRDLRAELLEGDVESVTRPSGPPPAGAKSAEALTAGALLLAVAPPFVEGAVAVVASWLSRQARDVTVEIDGQTFSGPVTRQQRDALVQAYLARVATEPAAD</sequence>
<evidence type="ECO:0000313" key="2">
    <source>
        <dbReference type="Proteomes" id="UP000604117"/>
    </source>
</evidence>
<proteinExistence type="predicted"/>
<keyword evidence="2" id="KW-1185">Reference proteome</keyword>
<organism evidence="1 2">
    <name type="scientific">Asanoa siamensis</name>
    <dbReference type="NCBI Taxonomy" id="926357"/>
    <lineage>
        <taxon>Bacteria</taxon>
        <taxon>Bacillati</taxon>
        <taxon>Actinomycetota</taxon>
        <taxon>Actinomycetes</taxon>
        <taxon>Micromonosporales</taxon>
        <taxon>Micromonosporaceae</taxon>
        <taxon>Asanoa</taxon>
    </lineage>
</organism>
<reference evidence="1 2" key="1">
    <citation type="submission" date="2021-01" db="EMBL/GenBank/DDBJ databases">
        <title>Whole genome shotgun sequence of Asanoa siamensis NBRC 107932.</title>
        <authorList>
            <person name="Komaki H."/>
            <person name="Tamura T."/>
        </authorList>
    </citation>
    <scope>NUCLEOTIDE SEQUENCE [LARGE SCALE GENOMIC DNA]</scope>
    <source>
        <strain evidence="1 2">NBRC 107932</strain>
    </source>
</reference>
<protein>
    <submittedName>
        <fullName evidence="1">Uncharacterized protein</fullName>
    </submittedName>
</protein>
<dbReference type="EMBL" id="BONE01000069">
    <property type="protein sequence ID" value="GIF76734.1"/>
    <property type="molecule type" value="Genomic_DNA"/>
</dbReference>
<dbReference type="Proteomes" id="UP000604117">
    <property type="component" value="Unassembled WGS sequence"/>
</dbReference>
<comment type="caution">
    <text evidence="1">The sequence shown here is derived from an EMBL/GenBank/DDBJ whole genome shotgun (WGS) entry which is preliminary data.</text>
</comment>
<dbReference type="RefSeq" id="WP_203717603.1">
    <property type="nucleotide sequence ID" value="NZ_BONE01000069.1"/>
</dbReference>
<name>A0ABQ4CZN3_9ACTN</name>